<protein>
    <submittedName>
        <fullName evidence="1">Uncharacterized protein</fullName>
    </submittedName>
</protein>
<organism evidence="1 2">
    <name type="scientific">Solanum verrucosum</name>
    <dbReference type="NCBI Taxonomy" id="315347"/>
    <lineage>
        <taxon>Eukaryota</taxon>
        <taxon>Viridiplantae</taxon>
        <taxon>Streptophyta</taxon>
        <taxon>Embryophyta</taxon>
        <taxon>Tracheophyta</taxon>
        <taxon>Spermatophyta</taxon>
        <taxon>Magnoliopsida</taxon>
        <taxon>eudicotyledons</taxon>
        <taxon>Gunneridae</taxon>
        <taxon>Pentapetalae</taxon>
        <taxon>asterids</taxon>
        <taxon>lamiids</taxon>
        <taxon>Solanales</taxon>
        <taxon>Solanaceae</taxon>
        <taxon>Solanoideae</taxon>
        <taxon>Solaneae</taxon>
        <taxon>Solanum</taxon>
    </lineage>
</organism>
<reference evidence="1" key="1">
    <citation type="submission" date="2023-08" db="EMBL/GenBank/DDBJ databases">
        <title>A de novo genome assembly of Solanum verrucosum Schlechtendal, a Mexican diploid species geographically isolated from the other diploid A-genome species in potato relatives.</title>
        <authorList>
            <person name="Hosaka K."/>
        </authorList>
    </citation>
    <scope>NUCLEOTIDE SEQUENCE</scope>
    <source>
        <tissue evidence="1">Young leaves</tissue>
    </source>
</reference>
<proteinExistence type="predicted"/>
<dbReference type="Proteomes" id="UP001234989">
    <property type="component" value="Chromosome 10"/>
</dbReference>
<sequence length="140" mass="15893">MDGGMGLHSYIARVDLERKHVIRELNRAKIQVPQISILHIVDPAEHFSVSGTDWKGTGGRRHSDWASRFWAVSLLDCTVFDRFWPGFAAARLRLGLLNLLEKKNSVGLTLVVSDFHINLIQEGPCQVYLHSQLRRSRSGF</sequence>
<gene>
    <name evidence="1" type="ORF">MTR67_045545</name>
</gene>
<evidence type="ECO:0000313" key="2">
    <source>
        <dbReference type="Proteomes" id="UP001234989"/>
    </source>
</evidence>
<name>A0AAF0ZWR2_SOLVR</name>
<accession>A0AAF0ZWR2</accession>
<evidence type="ECO:0000313" key="1">
    <source>
        <dbReference type="EMBL" id="WMV52160.1"/>
    </source>
</evidence>
<keyword evidence="2" id="KW-1185">Reference proteome</keyword>
<dbReference type="AlphaFoldDB" id="A0AAF0ZWR2"/>
<dbReference type="EMBL" id="CP133621">
    <property type="protein sequence ID" value="WMV52160.1"/>
    <property type="molecule type" value="Genomic_DNA"/>
</dbReference>